<feature type="region of interest" description="Disordered" evidence="1">
    <location>
        <begin position="1"/>
        <end position="30"/>
    </location>
</feature>
<accession>A0A819SVX4</accession>
<dbReference type="Proteomes" id="UP000663842">
    <property type="component" value="Unassembled WGS sequence"/>
</dbReference>
<dbReference type="EMBL" id="CAJNRG010006131">
    <property type="protein sequence ID" value="CAF2082893.1"/>
    <property type="molecule type" value="Genomic_DNA"/>
</dbReference>
<sequence length="545" mass="62589">MEEQHLAPFYKNTDSNYDDDNSFSGDSSLEVTSNIDENESELIGLSTYLHLDSTNGDVSDGHSDQTSKWPETPPISSDSSDIEQLDNSQQESLSTSESTNSNIQEKCFKRKRRQWNIKEKLDAVALFDKNKSAKRKRLDGGGKKLVYVDLDHKLFIWYRSRRTDPKDKSLVPADVRREKVTFRRLEKEGGRIAEELNECLLSSSWYGRFMKRHGLSLQRHKRQDKVPLDEVHRLANFFYIYNRRASLWSIKRGPMGAFTFEDICNMDETPLALFGDQAKKCVNDIGTNNEINGYISNKRFCTVLLTVFGKNQRMKPTILFKSKGNIILAERQQYSKDVHVIFTPKAVINGPSIETYIKYWLAKVHDGHPKLLIVDSANSHLKPEVIHRLRKKNVVVSIIPNGCTQYLQVLDTSVFSVFKTHYQTATEEYIDRYTSRSNIKLTSKQQRILCTRLVATAWSRTQATIDLERAFLDIGYTWVDDSPVSIRTLPGFVFDSSTITSMIVNYDNGDDGGEKECEKNKNSHLSSITTTKKMKQLNLDHFIKK</sequence>
<feature type="compositionally biased region" description="Polar residues" evidence="1">
    <location>
        <begin position="66"/>
        <end position="79"/>
    </location>
</feature>
<evidence type="ECO:0000259" key="2">
    <source>
        <dbReference type="Pfam" id="PF03184"/>
    </source>
</evidence>
<name>A0A819SVX4_9BILA</name>
<gene>
    <name evidence="4" type="ORF">UXM345_LOCUS20308</name>
    <name evidence="3" type="ORF">XDN619_LOCUS15100</name>
</gene>
<feature type="region of interest" description="Disordered" evidence="1">
    <location>
        <begin position="54"/>
        <end position="103"/>
    </location>
</feature>
<dbReference type="Proteomes" id="UP000663887">
    <property type="component" value="Unassembled WGS sequence"/>
</dbReference>
<dbReference type="Pfam" id="PF03184">
    <property type="entry name" value="DDE_1"/>
    <property type="match status" value="1"/>
</dbReference>
<feature type="domain" description="DDE-1" evidence="2">
    <location>
        <begin position="302"/>
        <end position="431"/>
    </location>
</feature>
<dbReference type="AlphaFoldDB" id="A0A819SVX4"/>
<proteinExistence type="predicted"/>
<feature type="compositionally biased region" description="Low complexity" evidence="1">
    <location>
        <begin position="87"/>
        <end position="101"/>
    </location>
</feature>
<evidence type="ECO:0000313" key="3">
    <source>
        <dbReference type="EMBL" id="CAF2082893.1"/>
    </source>
</evidence>
<dbReference type="EMBL" id="CAJOBF010003008">
    <property type="protein sequence ID" value="CAF4068856.1"/>
    <property type="molecule type" value="Genomic_DNA"/>
</dbReference>
<dbReference type="GO" id="GO:0005634">
    <property type="term" value="C:nucleus"/>
    <property type="evidence" value="ECO:0007669"/>
    <property type="project" value="TreeGrafter"/>
</dbReference>
<reference evidence="4" key="1">
    <citation type="submission" date="2021-02" db="EMBL/GenBank/DDBJ databases">
        <authorList>
            <person name="Nowell W R."/>
        </authorList>
    </citation>
    <scope>NUCLEOTIDE SEQUENCE</scope>
</reference>
<protein>
    <recommendedName>
        <fullName evidence="2">DDE-1 domain-containing protein</fullName>
    </recommendedName>
</protein>
<organism evidence="4 5">
    <name type="scientific">Rotaria magnacalcarata</name>
    <dbReference type="NCBI Taxonomy" id="392030"/>
    <lineage>
        <taxon>Eukaryota</taxon>
        <taxon>Metazoa</taxon>
        <taxon>Spiralia</taxon>
        <taxon>Gnathifera</taxon>
        <taxon>Rotifera</taxon>
        <taxon>Eurotatoria</taxon>
        <taxon>Bdelloidea</taxon>
        <taxon>Philodinida</taxon>
        <taxon>Philodinidae</taxon>
        <taxon>Rotaria</taxon>
    </lineage>
</organism>
<dbReference type="InterPro" id="IPR050863">
    <property type="entry name" value="CenT-Element_Derived"/>
</dbReference>
<comment type="caution">
    <text evidence="4">The sequence shown here is derived from an EMBL/GenBank/DDBJ whole genome shotgun (WGS) entry which is preliminary data.</text>
</comment>
<dbReference type="GO" id="GO:0003677">
    <property type="term" value="F:DNA binding"/>
    <property type="evidence" value="ECO:0007669"/>
    <property type="project" value="TreeGrafter"/>
</dbReference>
<evidence type="ECO:0000313" key="4">
    <source>
        <dbReference type="EMBL" id="CAF4068856.1"/>
    </source>
</evidence>
<evidence type="ECO:0000256" key="1">
    <source>
        <dbReference type="SAM" id="MobiDB-lite"/>
    </source>
</evidence>
<dbReference type="PANTHER" id="PTHR19303">
    <property type="entry name" value="TRANSPOSON"/>
    <property type="match status" value="1"/>
</dbReference>
<dbReference type="InterPro" id="IPR004875">
    <property type="entry name" value="DDE_SF_endonuclease_dom"/>
</dbReference>
<evidence type="ECO:0000313" key="5">
    <source>
        <dbReference type="Proteomes" id="UP000663842"/>
    </source>
</evidence>